<dbReference type="PROSITE" id="PS50954">
    <property type="entry name" value="LEM"/>
    <property type="match status" value="1"/>
</dbReference>
<dbReference type="InterPro" id="IPR003887">
    <property type="entry name" value="LEM_dom"/>
</dbReference>
<dbReference type="FunFam" id="1.10.720.40:FF:000001">
    <property type="entry name" value="LEM domain containing 2, isoform CRA_a"/>
    <property type="match status" value="1"/>
</dbReference>
<dbReference type="Pfam" id="PF03020">
    <property type="entry name" value="LEM"/>
    <property type="match status" value="1"/>
</dbReference>
<feature type="compositionally biased region" description="Acidic residues" evidence="1">
    <location>
        <begin position="47"/>
        <end position="56"/>
    </location>
</feature>
<feature type="region of interest" description="Disordered" evidence="1">
    <location>
        <begin position="185"/>
        <end position="210"/>
    </location>
</feature>
<evidence type="ECO:0000259" key="2">
    <source>
        <dbReference type="PROSITE" id="PS50954"/>
    </source>
</evidence>
<dbReference type="PANTHER" id="PTHR12019:SF22">
    <property type="entry name" value="LAMINA-ASSOCIATED POLYPEPTIDE 2, ISOFORMS BETA_GAMMA"/>
    <property type="match status" value="1"/>
</dbReference>
<feature type="region of interest" description="Disordered" evidence="1">
    <location>
        <begin position="224"/>
        <end position="244"/>
    </location>
</feature>
<feature type="region of interest" description="Disordered" evidence="1">
    <location>
        <begin position="123"/>
        <end position="165"/>
    </location>
</feature>
<dbReference type="InterPro" id="IPR011015">
    <property type="entry name" value="LEM/LEM-like_dom_sf"/>
</dbReference>
<feature type="compositionally biased region" description="Basic and acidic residues" evidence="1">
    <location>
        <begin position="185"/>
        <end position="196"/>
    </location>
</feature>
<protein>
    <submittedName>
        <fullName evidence="3">Transcript variant X1</fullName>
    </submittedName>
</protein>
<proteinExistence type="predicted"/>
<organism evidence="3 4">
    <name type="scientific">Nothobranchius furzeri</name>
    <name type="common">Turquoise killifish</name>
    <dbReference type="NCBI Taxonomy" id="105023"/>
    <lineage>
        <taxon>Eukaryota</taxon>
        <taxon>Metazoa</taxon>
        <taxon>Chordata</taxon>
        <taxon>Craniata</taxon>
        <taxon>Vertebrata</taxon>
        <taxon>Euteleostomi</taxon>
        <taxon>Actinopterygii</taxon>
        <taxon>Neopterygii</taxon>
        <taxon>Teleostei</taxon>
        <taxon>Neoteleostei</taxon>
        <taxon>Acanthomorphata</taxon>
        <taxon>Ovalentaria</taxon>
        <taxon>Atherinomorphae</taxon>
        <taxon>Cyprinodontiformes</taxon>
        <taxon>Nothobranchiidae</taxon>
        <taxon>Nothobranchius</taxon>
    </lineage>
</organism>
<accession>A0A9D3BII5</accession>
<feature type="compositionally biased region" description="Basic and acidic residues" evidence="1">
    <location>
        <begin position="57"/>
        <end position="67"/>
    </location>
</feature>
<dbReference type="Proteomes" id="UP000822369">
    <property type="component" value="Chromosome 13"/>
</dbReference>
<comment type="caution">
    <text evidence="3">The sequence shown here is derived from an EMBL/GenBank/DDBJ whole genome shotgun (WGS) entry which is preliminary data.</text>
</comment>
<dbReference type="KEGG" id="nfu:107390478"/>
<dbReference type="Gene3D" id="1.10.720.40">
    <property type="match status" value="1"/>
</dbReference>
<dbReference type="PANTHER" id="PTHR12019">
    <property type="entry name" value="LAMINA-ASSOCIATED POLYPEPTIDE THYMOPOIETIN"/>
    <property type="match status" value="1"/>
</dbReference>
<name>A0A9D3BII5_NOTFU</name>
<feature type="region of interest" description="Disordered" evidence="1">
    <location>
        <begin position="1"/>
        <end position="71"/>
    </location>
</feature>
<dbReference type="EMBL" id="JAAVVJ010000013">
    <property type="protein sequence ID" value="KAF7209274.1"/>
    <property type="molecule type" value="Genomic_DNA"/>
</dbReference>
<evidence type="ECO:0000256" key="1">
    <source>
        <dbReference type="SAM" id="MobiDB-lite"/>
    </source>
</evidence>
<evidence type="ECO:0000313" key="4">
    <source>
        <dbReference type="Proteomes" id="UP000822369"/>
    </source>
</evidence>
<dbReference type="AlphaFoldDB" id="A0A9D3BII5"/>
<gene>
    <name evidence="3" type="ORF">G4P62_014094</name>
</gene>
<evidence type="ECO:0000313" key="3">
    <source>
        <dbReference type="EMBL" id="KAF7209274.1"/>
    </source>
</evidence>
<sequence>MPLTEEPVRPLKVSHHVQQPPAASRKKGDLQQQLKHIHLSQAAGFSSDEDDPEQDGADPKEAERLDPSDLTDDALRVTLLKYGVKPGPVVASTRALYERKLRTLLQPSGPEELNEAEIGILYSDSEGEEEKDERHEDKASGSEQDDREAAEMSDQTKPPSSKGDLLVQEGDFVYSQCFLVSPRLRADPSRNKEPRSKWSSKNALKPPERTRTLCSQIPAGISKTSSTRLRTGLPPGPQSVTSSHCSSPEAFSITQMVKEESCRLLNSRWTAFQTSICFFLIMCICFST</sequence>
<feature type="domain" description="LEM" evidence="2">
    <location>
        <begin position="64"/>
        <end position="108"/>
    </location>
</feature>
<dbReference type="SMART" id="SM00540">
    <property type="entry name" value="LEM"/>
    <property type="match status" value="1"/>
</dbReference>
<dbReference type="SUPFAM" id="SSF63451">
    <property type="entry name" value="LEM domain"/>
    <property type="match status" value="1"/>
</dbReference>
<dbReference type="InterPro" id="IPR051656">
    <property type="entry name" value="LEM_domain"/>
</dbReference>
<dbReference type="CDD" id="cd12940">
    <property type="entry name" value="LEM_LAP2_LEMD1"/>
    <property type="match status" value="1"/>
</dbReference>
<reference evidence="3" key="1">
    <citation type="submission" date="2020-03" db="EMBL/GenBank/DDBJ databases">
        <title>Intra-Species Differences in Population Size shape Life History and Genome Evolution.</title>
        <authorList>
            <person name="Willemsen D."/>
            <person name="Cui R."/>
            <person name="Valenzano D.R."/>
        </authorList>
    </citation>
    <scope>NUCLEOTIDE SEQUENCE</scope>
    <source>
        <strain evidence="3">GRZ</strain>
        <tissue evidence="3">Whole</tissue>
    </source>
</reference>